<evidence type="ECO:0000256" key="5">
    <source>
        <dbReference type="ARBA" id="ARBA00023172"/>
    </source>
</evidence>
<evidence type="ECO:0000256" key="2">
    <source>
        <dbReference type="ARBA" id="ARBA00022741"/>
    </source>
</evidence>
<dbReference type="InterPro" id="IPR013765">
    <property type="entry name" value="DNA_recomb/repair_RecA"/>
</dbReference>
<dbReference type="InterPro" id="IPR027417">
    <property type="entry name" value="P-loop_NTPase"/>
</dbReference>
<proteinExistence type="inferred from homology"/>
<feature type="non-terminal residue" evidence="7">
    <location>
        <position position="1"/>
    </location>
</feature>
<comment type="similarity">
    <text evidence="1">Belongs to the RecA family.</text>
</comment>
<dbReference type="InterPro" id="IPR049428">
    <property type="entry name" value="RecA-like_N"/>
</dbReference>
<dbReference type="InterPro" id="IPR023400">
    <property type="entry name" value="RecA_C_sf"/>
</dbReference>
<gene>
    <name evidence="7" type="ORF">S01H1_68931</name>
</gene>
<accession>X0YGM0</accession>
<organism evidence="7">
    <name type="scientific">marine sediment metagenome</name>
    <dbReference type="NCBI Taxonomy" id="412755"/>
    <lineage>
        <taxon>unclassified sequences</taxon>
        <taxon>metagenomes</taxon>
        <taxon>ecological metagenomes</taxon>
    </lineage>
</organism>
<evidence type="ECO:0000313" key="7">
    <source>
        <dbReference type="EMBL" id="GAG35946.1"/>
    </source>
</evidence>
<dbReference type="Gene3D" id="3.40.50.300">
    <property type="entry name" value="P-loop containing nucleotide triphosphate hydrolases"/>
    <property type="match status" value="1"/>
</dbReference>
<comment type="caution">
    <text evidence="7">The sequence shown here is derived from an EMBL/GenBank/DDBJ whole genome shotgun (WGS) entry which is preliminary data.</text>
</comment>
<dbReference type="AlphaFoldDB" id="X0YGM0"/>
<protein>
    <recommendedName>
        <fullName evidence="6">RecA family profile 2 domain-containing protein</fullName>
    </recommendedName>
</protein>
<keyword evidence="3" id="KW-0067">ATP-binding</keyword>
<dbReference type="PROSITE" id="PS50163">
    <property type="entry name" value="RECA_3"/>
    <property type="match status" value="1"/>
</dbReference>
<dbReference type="PANTHER" id="PTHR45900:SF1">
    <property type="entry name" value="MITOCHONDRIAL DNA REPAIR PROTEIN RECA HOMOLOG-RELATED"/>
    <property type="match status" value="1"/>
</dbReference>
<dbReference type="InterPro" id="IPR020587">
    <property type="entry name" value="RecA_monomer-monomer_interface"/>
</dbReference>
<dbReference type="Pfam" id="PF00154">
    <property type="entry name" value="RecA_N"/>
    <property type="match status" value="1"/>
</dbReference>
<dbReference type="GO" id="GO:0003697">
    <property type="term" value="F:single-stranded DNA binding"/>
    <property type="evidence" value="ECO:0007669"/>
    <property type="project" value="InterPro"/>
</dbReference>
<sequence length="133" mass="14792">GVVFGNPEVTTGGHALKYYAAVRIDLRRKEILKVGSSVVGSTIKARIIKNKVGPPFREARFNILYNEGISKVADILNLGKDIGVIDRRGSFYSFGELQLGKGKAHSKNYLRNNPEVMEEIKEAIVKMIEDTKE</sequence>
<dbReference type="PANTHER" id="PTHR45900">
    <property type="entry name" value="RECA"/>
    <property type="match status" value="1"/>
</dbReference>
<dbReference type="GO" id="GO:0006310">
    <property type="term" value="P:DNA recombination"/>
    <property type="evidence" value="ECO:0007669"/>
    <property type="project" value="UniProtKB-KW"/>
</dbReference>
<dbReference type="GO" id="GO:0006281">
    <property type="term" value="P:DNA repair"/>
    <property type="evidence" value="ECO:0007669"/>
    <property type="project" value="InterPro"/>
</dbReference>
<keyword evidence="5" id="KW-0233">DNA recombination</keyword>
<dbReference type="GO" id="GO:0005524">
    <property type="term" value="F:ATP binding"/>
    <property type="evidence" value="ECO:0007669"/>
    <property type="project" value="UniProtKB-KW"/>
</dbReference>
<keyword evidence="4" id="KW-0238">DNA-binding</keyword>
<dbReference type="SUPFAM" id="SSF52540">
    <property type="entry name" value="P-loop containing nucleoside triphosphate hydrolases"/>
    <property type="match status" value="1"/>
</dbReference>
<dbReference type="EMBL" id="BARS01045731">
    <property type="protein sequence ID" value="GAG35946.1"/>
    <property type="molecule type" value="Genomic_DNA"/>
</dbReference>
<dbReference type="InterPro" id="IPR049261">
    <property type="entry name" value="RecA-like_C"/>
</dbReference>
<evidence type="ECO:0000256" key="3">
    <source>
        <dbReference type="ARBA" id="ARBA00022840"/>
    </source>
</evidence>
<evidence type="ECO:0000256" key="4">
    <source>
        <dbReference type="ARBA" id="ARBA00023125"/>
    </source>
</evidence>
<reference evidence="7" key="1">
    <citation type="journal article" date="2014" name="Front. Microbiol.">
        <title>High frequency of phylogenetically diverse reductive dehalogenase-homologous genes in deep subseafloor sedimentary metagenomes.</title>
        <authorList>
            <person name="Kawai M."/>
            <person name="Futagami T."/>
            <person name="Toyoda A."/>
            <person name="Takaki Y."/>
            <person name="Nishi S."/>
            <person name="Hori S."/>
            <person name="Arai W."/>
            <person name="Tsubouchi T."/>
            <person name="Morono Y."/>
            <person name="Uchiyama I."/>
            <person name="Ito T."/>
            <person name="Fujiyama A."/>
            <person name="Inagaki F."/>
            <person name="Takami H."/>
        </authorList>
    </citation>
    <scope>NUCLEOTIDE SEQUENCE</scope>
    <source>
        <strain evidence="7">Expedition CK06-06</strain>
    </source>
</reference>
<keyword evidence="2" id="KW-0547">Nucleotide-binding</keyword>
<feature type="domain" description="RecA family profile 2" evidence="6">
    <location>
        <begin position="1"/>
        <end position="74"/>
    </location>
</feature>
<dbReference type="Pfam" id="PF21096">
    <property type="entry name" value="RecA_C"/>
    <property type="match status" value="1"/>
</dbReference>
<dbReference type="Gene3D" id="3.30.250.10">
    <property type="entry name" value="RecA protein, C-terminal domain"/>
    <property type="match status" value="1"/>
</dbReference>
<evidence type="ECO:0000259" key="6">
    <source>
        <dbReference type="PROSITE" id="PS50163"/>
    </source>
</evidence>
<dbReference type="PRINTS" id="PR00142">
    <property type="entry name" value="RECA"/>
</dbReference>
<evidence type="ECO:0000256" key="1">
    <source>
        <dbReference type="ARBA" id="ARBA00009391"/>
    </source>
</evidence>
<dbReference type="SUPFAM" id="SSF54752">
    <property type="entry name" value="RecA protein, C-terminal domain"/>
    <property type="match status" value="1"/>
</dbReference>
<dbReference type="GO" id="GO:0008094">
    <property type="term" value="F:ATP-dependent activity, acting on DNA"/>
    <property type="evidence" value="ECO:0007669"/>
    <property type="project" value="InterPro"/>
</dbReference>
<name>X0YGM0_9ZZZZ</name>